<name>V4PTF4_9CAUL</name>
<dbReference type="SMART" id="SM00558">
    <property type="entry name" value="JmjC"/>
    <property type="match status" value="1"/>
</dbReference>
<evidence type="ECO:0000313" key="3">
    <source>
        <dbReference type="Proteomes" id="UP000017837"/>
    </source>
</evidence>
<reference evidence="2 3" key="1">
    <citation type="journal article" date="2014" name="Nature">
        <title>Sequential evolution of bacterial morphology by co-option of a developmental regulator.</title>
        <authorList>
            <person name="Jiang C."/>
            <person name="Brown P.J."/>
            <person name="Ducret A."/>
            <person name="Brun Y.V."/>
        </authorList>
    </citation>
    <scope>NUCLEOTIDE SEQUENCE [LARGE SCALE GENOMIC DNA]</scope>
    <source>
        <strain evidence="2 3">DSM 16100</strain>
    </source>
</reference>
<accession>V4PTF4</accession>
<dbReference type="InterPro" id="IPR014710">
    <property type="entry name" value="RmlC-like_jellyroll"/>
</dbReference>
<dbReference type="Gene3D" id="2.60.120.10">
    <property type="entry name" value="Jelly Rolls"/>
    <property type="match status" value="1"/>
</dbReference>
<dbReference type="PANTHER" id="PTHR12461:SF105">
    <property type="entry name" value="HYPOXIA-INDUCIBLE FACTOR 1-ALPHA INHIBITOR"/>
    <property type="match status" value="1"/>
</dbReference>
<dbReference type="RefSeq" id="WP_018083022.1">
    <property type="nucleotide sequence ID" value="NZ_AQWM01000022.1"/>
</dbReference>
<comment type="caution">
    <text evidence="2">The sequence shown here is derived from an EMBL/GenBank/DDBJ whole genome shotgun (WGS) entry which is preliminary data.</text>
</comment>
<dbReference type="Pfam" id="PF13621">
    <property type="entry name" value="Cupin_8"/>
    <property type="match status" value="1"/>
</dbReference>
<dbReference type="eggNOG" id="COG2850">
    <property type="taxonomic scope" value="Bacteria"/>
</dbReference>
<dbReference type="PATRIC" id="fig|1121022.4.peg.3075"/>
<evidence type="ECO:0000313" key="2">
    <source>
        <dbReference type="EMBL" id="ESQ88835.1"/>
    </source>
</evidence>
<dbReference type="OrthoDB" id="479699at2"/>
<dbReference type="InterPro" id="IPR041667">
    <property type="entry name" value="Cupin_8"/>
</dbReference>
<dbReference type="Proteomes" id="UP000017837">
    <property type="component" value="Unassembled WGS sequence"/>
</dbReference>
<dbReference type="PROSITE" id="PS51184">
    <property type="entry name" value="JMJC"/>
    <property type="match status" value="1"/>
</dbReference>
<dbReference type="SUPFAM" id="SSF51197">
    <property type="entry name" value="Clavaminate synthase-like"/>
    <property type="match status" value="1"/>
</dbReference>
<dbReference type="InterPro" id="IPR003347">
    <property type="entry name" value="JmjC_dom"/>
</dbReference>
<sequence length="332" mass="37411">MSTVPVFEHITSADFDSVVRPLGRPAVLKGVISDWPAVKLGLESDEALIDYLKAQDNGEKAGVLLGAPTIRGDFFYGFDTRSRNYKDGPTPIPMALDRILQERDNEYPFSVYVQSSLIDKHMPGFAVENHLDLLPQTVRPRIWIGNEAVTRAHYDLSFNIAAVVAGKRRFLLFPPEQLVNLYPGPFDRTIGGVPVSMVDASNPDLERYPRFAEAQKTMLTVDLEAGDALYLPYGWWHQVHSLSRFNVLVNYWWDDAGTAAQPYDALFHAILAIRDMPQSHHPLWKTLFDYYVFGEHGDPVGHLKPQDQGSLGLLTPERIRQIKQSLIKALQA</sequence>
<dbReference type="EMBL" id="AWGB01000033">
    <property type="protein sequence ID" value="ESQ88835.1"/>
    <property type="molecule type" value="Genomic_DNA"/>
</dbReference>
<organism evidence="2 3">
    <name type="scientific">Asticcacaulis benevestitus DSM 16100 = ATCC BAA-896</name>
    <dbReference type="NCBI Taxonomy" id="1121022"/>
    <lineage>
        <taxon>Bacteria</taxon>
        <taxon>Pseudomonadati</taxon>
        <taxon>Pseudomonadota</taxon>
        <taxon>Alphaproteobacteria</taxon>
        <taxon>Caulobacterales</taxon>
        <taxon>Caulobacteraceae</taxon>
        <taxon>Asticcacaulis</taxon>
    </lineage>
</organism>
<feature type="domain" description="JmjC" evidence="1">
    <location>
        <begin position="111"/>
        <end position="270"/>
    </location>
</feature>
<dbReference type="AlphaFoldDB" id="V4PTF4"/>
<keyword evidence="3" id="KW-1185">Reference proteome</keyword>
<protein>
    <recommendedName>
        <fullName evidence="1">JmjC domain-containing protein</fullName>
    </recommendedName>
</protein>
<evidence type="ECO:0000259" key="1">
    <source>
        <dbReference type="PROSITE" id="PS51184"/>
    </source>
</evidence>
<gene>
    <name evidence="2" type="ORF">ABENE_15105</name>
</gene>
<proteinExistence type="predicted"/>
<dbReference type="PANTHER" id="PTHR12461">
    <property type="entry name" value="HYPOXIA-INDUCIBLE FACTOR 1 ALPHA INHIBITOR-RELATED"/>
    <property type="match status" value="1"/>
</dbReference>
<dbReference type="STRING" id="1121022.GCA_000376105_03348"/>